<keyword evidence="1" id="KW-1133">Transmembrane helix</keyword>
<sequence length="211" mass="22292">MSERFDLPEPDAVARSERFVDALARCEPVDGETGDLALAGLLESWRDELRTPPIEGVCPEPVAVSALERGVAARRGARRRTAMAGAMAAAVLSIAGFGVLMGQAQPGDPLYGARTTLFGEPASVSDERLAVSAESEMDQVEQMIATGQWDQAHDKLAAVGEHLQTVKNADRKQGLIDHMNRLTAKVVSRDAHATALPIAPGIALTPNGFGG</sequence>
<feature type="transmembrane region" description="Helical" evidence="1">
    <location>
        <begin position="82"/>
        <end position="101"/>
    </location>
</feature>
<dbReference type="KEGG" id="mcoo:MCOO_43370"/>
<keyword evidence="1" id="KW-0812">Transmembrane</keyword>
<evidence type="ECO:0000256" key="1">
    <source>
        <dbReference type="SAM" id="Phobius"/>
    </source>
</evidence>
<evidence type="ECO:0000259" key="2">
    <source>
        <dbReference type="Pfam" id="PF16751"/>
    </source>
</evidence>
<protein>
    <recommendedName>
        <fullName evidence="2">Anti-sigma-D factor RsdA sigma factor binding region domain-containing protein</fullName>
    </recommendedName>
</protein>
<name>A0A7I7L408_9MYCO</name>
<dbReference type="RefSeq" id="WP_163780025.1">
    <property type="nucleotide sequence ID" value="NZ_AP022569.1"/>
</dbReference>
<dbReference type="EMBL" id="AP022569">
    <property type="protein sequence ID" value="BBX48322.1"/>
    <property type="molecule type" value="Genomic_DNA"/>
</dbReference>
<proteinExistence type="predicted"/>
<dbReference type="Pfam" id="PF16751">
    <property type="entry name" value="RsdA_SigD_bd"/>
    <property type="match status" value="1"/>
</dbReference>
<evidence type="ECO:0000313" key="4">
    <source>
        <dbReference type="Proteomes" id="UP000465866"/>
    </source>
</evidence>
<gene>
    <name evidence="3" type="ORF">MCOO_43370</name>
</gene>
<keyword evidence="1" id="KW-0472">Membrane</keyword>
<keyword evidence="4" id="KW-1185">Reference proteome</keyword>
<dbReference type="InterPro" id="IPR031928">
    <property type="entry name" value="RsdA_SigD-bd"/>
</dbReference>
<accession>A0A7I7L408</accession>
<dbReference type="Gene3D" id="6.10.250.1300">
    <property type="match status" value="1"/>
</dbReference>
<organism evidence="3 4">
    <name type="scientific">Mycobacterium cookii</name>
    <dbReference type="NCBI Taxonomy" id="1775"/>
    <lineage>
        <taxon>Bacteria</taxon>
        <taxon>Bacillati</taxon>
        <taxon>Actinomycetota</taxon>
        <taxon>Actinomycetes</taxon>
        <taxon>Mycobacteriales</taxon>
        <taxon>Mycobacteriaceae</taxon>
        <taxon>Mycobacterium</taxon>
    </lineage>
</organism>
<evidence type="ECO:0000313" key="3">
    <source>
        <dbReference type="EMBL" id="BBX48322.1"/>
    </source>
</evidence>
<dbReference type="Proteomes" id="UP000465866">
    <property type="component" value="Chromosome"/>
</dbReference>
<reference evidence="3 4" key="1">
    <citation type="journal article" date="2019" name="Emerg. Microbes Infect.">
        <title>Comprehensive subspecies identification of 175 nontuberculous mycobacteria species based on 7547 genomic profiles.</title>
        <authorList>
            <person name="Matsumoto Y."/>
            <person name="Kinjo T."/>
            <person name="Motooka D."/>
            <person name="Nabeya D."/>
            <person name="Jung N."/>
            <person name="Uechi K."/>
            <person name="Horii T."/>
            <person name="Iida T."/>
            <person name="Fujita J."/>
            <person name="Nakamura S."/>
        </authorList>
    </citation>
    <scope>NUCLEOTIDE SEQUENCE [LARGE SCALE GENOMIC DNA]</scope>
    <source>
        <strain evidence="3 4">JCM 12404</strain>
    </source>
</reference>
<dbReference type="AlphaFoldDB" id="A0A7I7L408"/>
<feature type="domain" description="Anti-sigma-D factor RsdA sigma factor binding region" evidence="2">
    <location>
        <begin position="11"/>
        <end position="53"/>
    </location>
</feature>